<dbReference type="EMBL" id="CP107551">
    <property type="protein sequence ID" value="UYP20186.1"/>
    <property type="molecule type" value="Genomic_DNA"/>
</dbReference>
<keyword evidence="2" id="KW-1185">Reference proteome</keyword>
<gene>
    <name evidence="1" type="ORF">OED52_06485</name>
</gene>
<sequence>MIDPELGTLSDTVTADVLKVISDDFSAALRAVRKTREHMVSIAADTDRM</sequence>
<reference evidence="1" key="1">
    <citation type="submission" date="2022-10" db="EMBL/GenBank/DDBJ databases">
        <title>Rhodococcus ferula Z13 complete genome.</title>
        <authorList>
            <person name="Long X."/>
            <person name="Zang M."/>
        </authorList>
    </citation>
    <scope>NUCLEOTIDE SEQUENCE</scope>
    <source>
        <strain evidence="1">Z13</strain>
    </source>
</reference>
<accession>A0ACD4DJH9</accession>
<evidence type="ECO:0000313" key="2">
    <source>
        <dbReference type="Proteomes" id="UP001156484"/>
    </source>
</evidence>
<evidence type="ECO:0000313" key="1">
    <source>
        <dbReference type="EMBL" id="UYP20186.1"/>
    </source>
</evidence>
<proteinExistence type="predicted"/>
<dbReference type="Proteomes" id="UP001156484">
    <property type="component" value="Chromosome"/>
</dbReference>
<protein>
    <submittedName>
        <fullName evidence="1">Uncharacterized protein</fullName>
    </submittedName>
</protein>
<name>A0ACD4DJH9_9NOCA</name>
<organism evidence="1 2">
    <name type="scientific">Rhodococcus sacchari</name>
    <dbReference type="NCBI Taxonomy" id="2962047"/>
    <lineage>
        <taxon>Bacteria</taxon>
        <taxon>Bacillati</taxon>
        <taxon>Actinomycetota</taxon>
        <taxon>Actinomycetes</taxon>
        <taxon>Mycobacteriales</taxon>
        <taxon>Nocardiaceae</taxon>
        <taxon>Rhodococcus</taxon>
    </lineage>
</organism>